<sequence>MLFHVVPPRDWTAAPGEPYAPASLAAEGFVHCSDGEAAALAVAEAYYREVPGPLLLVGLDEARLTAPVRREGGYPHVYGPVERTAVTAVRELRRAPDGRVTGTAPWPGEAGR</sequence>
<feature type="region of interest" description="Disordered" evidence="1">
    <location>
        <begin position="93"/>
        <end position="112"/>
    </location>
</feature>
<evidence type="ECO:0000256" key="1">
    <source>
        <dbReference type="SAM" id="MobiDB-lite"/>
    </source>
</evidence>
<name>A0ABT2CLW3_9ACTN</name>
<dbReference type="Pfam" id="PF06108">
    <property type="entry name" value="DUF952"/>
    <property type="match status" value="1"/>
</dbReference>
<accession>A0ABT2CLW3</accession>
<organism evidence="2 3">
    <name type="scientific">Streptomyces pyxinae</name>
    <dbReference type="NCBI Taxonomy" id="2970734"/>
    <lineage>
        <taxon>Bacteria</taxon>
        <taxon>Bacillati</taxon>
        <taxon>Actinomycetota</taxon>
        <taxon>Actinomycetes</taxon>
        <taxon>Kitasatosporales</taxon>
        <taxon>Streptomycetaceae</taxon>
        <taxon>Streptomyces</taxon>
    </lineage>
</organism>
<keyword evidence="3" id="KW-1185">Reference proteome</keyword>
<dbReference type="Proteomes" id="UP001431313">
    <property type="component" value="Unassembled WGS sequence"/>
</dbReference>
<dbReference type="SUPFAM" id="SSF56399">
    <property type="entry name" value="ADP-ribosylation"/>
    <property type="match status" value="1"/>
</dbReference>
<dbReference type="EMBL" id="JANUGQ010000021">
    <property type="protein sequence ID" value="MCS0638310.1"/>
    <property type="molecule type" value="Genomic_DNA"/>
</dbReference>
<evidence type="ECO:0000313" key="3">
    <source>
        <dbReference type="Proteomes" id="UP001431313"/>
    </source>
</evidence>
<proteinExistence type="predicted"/>
<reference evidence="2" key="1">
    <citation type="submission" date="2022-08" db="EMBL/GenBank/DDBJ databases">
        <authorList>
            <person name="Somphong A."/>
            <person name="Phongsopitanun W."/>
        </authorList>
    </citation>
    <scope>NUCLEOTIDE SEQUENCE</scope>
    <source>
        <strain evidence="2">LP05-1</strain>
    </source>
</reference>
<evidence type="ECO:0000313" key="2">
    <source>
        <dbReference type="EMBL" id="MCS0638310.1"/>
    </source>
</evidence>
<protein>
    <submittedName>
        <fullName evidence="2">DUF952 domain-containing protein</fullName>
    </submittedName>
</protein>
<gene>
    <name evidence="2" type="ORF">NX801_22175</name>
</gene>
<dbReference type="InterPro" id="IPR009297">
    <property type="entry name" value="DUF952"/>
</dbReference>
<comment type="caution">
    <text evidence="2">The sequence shown here is derived from an EMBL/GenBank/DDBJ whole genome shotgun (WGS) entry which is preliminary data.</text>
</comment>
<dbReference type="Gene3D" id="3.20.170.20">
    <property type="entry name" value="Protein of unknown function DUF952"/>
    <property type="match status" value="1"/>
</dbReference>
<dbReference type="RefSeq" id="WP_258789581.1">
    <property type="nucleotide sequence ID" value="NZ_JANUGQ010000021.1"/>
</dbReference>